<evidence type="ECO:0000256" key="1">
    <source>
        <dbReference type="SAM" id="MobiDB-lite"/>
    </source>
</evidence>
<accession>A0A0J6F4S9</accession>
<feature type="compositionally biased region" description="Polar residues" evidence="1">
    <location>
        <begin position="32"/>
        <end position="46"/>
    </location>
</feature>
<name>A0A0J6F4S9_COCPO</name>
<proteinExistence type="predicted"/>
<gene>
    <name evidence="2" type="ORF">CPAG_04259</name>
</gene>
<protein>
    <submittedName>
        <fullName evidence="2">Uncharacterized protein</fullName>
    </submittedName>
</protein>
<dbReference type="EMBL" id="DS268110">
    <property type="protein sequence ID" value="KMM67926.1"/>
    <property type="molecule type" value="Genomic_DNA"/>
</dbReference>
<feature type="region of interest" description="Disordered" evidence="1">
    <location>
        <begin position="31"/>
        <end position="53"/>
    </location>
</feature>
<dbReference type="AlphaFoldDB" id="A0A0J6F4S9"/>
<sequence>MELQQAARSAFDFLSNLKHISIKAATKLDVSASAQSPATSVKNPTLQRRPAGANKVKSDWVGWLPGCQAIAGNRQLATRPGSSPQLAVGNDHRSRAIESREKHANIIYQIRRGNK</sequence>
<organism evidence="2 3">
    <name type="scientific">Coccidioides posadasii RMSCC 3488</name>
    <dbReference type="NCBI Taxonomy" id="454284"/>
    <lineage>
        <taxon>Eukaryota</taxon>
        <taxon>Fungi</taxon>
        <taxon>Dikarya</taxon>
        <taxon>Ascomycota</taxon>
        <taxon>Pezizomycotina</taxon>
        <taxon>Eurotiomycetes</taxon>
        <taxon>Eurotiomycetidae</taxon>
        <taxon>Onygenales</taxon>
        <taxon>Onygenaceae</taxon>
        <taxon>Coccidioides</taxon>
    </lineage>
</organism>
<dbReference type="VEuPathDB" id="FungiDB:CPAG_04259"/>
<reference evidence="3" key="2">
    <citation type="journal article" date="2009" name="Genome Res.">
        <title>Comparative genomic analyses of the human fungal pathogens Coccidioides and their relatives.</title>
        <authorList>
            <person name="Sharpton T.J."/>
            <person name="Stajich J.E."/>
            <person name="Rounsley S.D."/>
            <person name="Gardner M.J."/>
            <person name="Wortman J.R."/>
            <person name="Jordar V.S."/>
            <person name="Maiti R."/>
            <person name="Kodira C.D."/>
            <person name="Neafsey D.E."/>
            <person name="Zeng Q."/>
            <person name="Hung C.-Y."/>
            <person name="McMahan C."/>
            <person name="Muszewska A."/>
            <person name="Grynberg M."/>
            <person name="Mandel M.A."/>
            <person name="Kellner E.M."/>
            <person name="Barker B.M."/>
            <person name="Galgiani J.N."/>
            <person name="Orbach M.J."/>
            <person name="Kirkland T.N."/>
            <person name="Cole G.T."/>
            <person name="Henn M.R."/>
            <person name="Birren B.W."/>
            <person name="Taylor J.W."/>
        </authorList>
    </citation>
    <scope>NUCLEOTIDE SEQUENCE [LARGE SCALE GENOMIC DNA]</scope>
    <source>
        <strain evidence="3">RMSCC 3488</strain>
    </source>
</reference>
<evidence type="ECO:0000313" key="2">
    <source>
        <dbReference type="EMBL" id="KMM67926.1"/>
    </source>
</evidence>
<evidence type="ECO:0000313" key="3">
    <source>
        <dbReference type="Proteomes" id="UP000054567"/>
    </source>
</evidence>
<reference evidence="3" key="3">
    <citation type="journal article" date="2010" name="Genome Res.">
        <title>Population genomic sequencing of Coccidioides fungi reveals recent hybridization and transposon control.</title>
        <authorList>
            <person name="Neafsey D.E."/>
            <person name="Barker B.M."/>
            <person name="Sharpton T.J."/>
            <person name="Stajich J.E."/>
            <person name="Park D.J."/>
            <person name="Whiston E."/>
            <person name="Hung C.-Y."/>
            <person name="McMahan C."/>
            <person name="White J."/>
            <person name="Sykes S."/>
            <person name="Heiman D."/>
            <person name="Young S."/>
            <person name="Zeng Q."/>
            <person name="Abouelleil A."/>
            <person name="Aftuck L."/>
            <person name="Bessette D."/>
            <person name="Brown A."/>
            <person name="FitzGerald M."/>
            <person name="Lui A."/>
            <person name="Macdonald J.P."/>
            <person name="Priest M."/>
            <person name="Orbach M.J."/>
            <person name="Galgiani J.N."/>
            <person name="Kirkland T.N."/>
            <person name="Cole G.T."/>
            <person name="Birren B.W."/>
            <person name="Henn M.R."/>
            <person name="Taylor J.W."/>
            <person name="Rounsley S.D."/>
        </authorList>
    </citation>
    <scope>NUCLEOTIDE SEQUENCE [LARGE SCALE GENOMIC DNA]</scope>
    <source>
        <strain evidence="3">RMSCC 3488</strain>
    </source>
</reference>
<reference evidence="2 3" key="1">
    <citation type="submission" date="2007-06" db="EMBL/GenBank/DDBJ databases">
        <title>The Genome Sequence of Coccidioides posadasii RMSCC_3488.</title>
        <authorList>
            <consortium name="Coccidioides Genome Resources Consortium"/>
            <consortium name="The Broad Institute Genome Sequencing Platform"/>
            <person name="Henn M.R."/>
            <person name="Sykes S."/>
            <person name="Young S."/>
            <person name="Jaffe D."/>
            <person name="Berlin A."/>
            <person name="Alvarez P."/>
            <person name="Butler J."/>
            <person name="Gnerre S."/>
            <person name="Grabherr M."/>
            <person name="Mauceli E."/>
            <person name="Brockman W."/>
            <person name="Kodira C."/>
            <person name="Alvarado L."/>
            <person name="Zeng Q."/>
            <person name="Crawford M."/>
            <person name="Antoine C."/>
            <person name="Devon K."/>
            <person name="Galgiani J."/>
            <person name="Orsborn K."/>
            <person name="Lewis M.L."/>
            <person name="Nusbaum C."/>
            <person name="Galagan J."/>
            <person name="Birren B."/>
        </authorList>
    </citation>
    <scope>NUCLEOTIDE SEQUENCE [LARGE SCALE GENOMIC DNA]</scope>
    <source>
        <strain evidence="2 3">RMSCC 3488</strain>
    </source>
</reference>
<dbReference type="Proteomes" id="UP000054567">
    <property type="component" value="Unassembled WGS sequence"/>
</dbReference>